<name>A0AAF0E5D4_9BASI</name>
<dbReference type="Proteomes" id="UP001214603">
    <property type="component" value="Chromosome 4"/>
</dbReference>
<reference evidence="1" key="1">
    <citation type="submission" date="2023-03" db="EMBL/GenBank/DDBJ databases">
        <title>Mating type loci evolution in Malassezia.</title>
        <authorList>
            <person name="Coelho M.A."/>
        </authorList>
    </citation>
    <scope>NUCLEOTIDE SEQUENCE</scope>
    <source>
        <strain evidence="1">CBS 7876</strain>
    </source>
</reference>
<accession>A0AAF0E5D4</accession>
<protein>
    <submittedName>
        <fullName evidence="1">Uncharacterized protein</fullName>
    </submittedName>
</protein>
<dbReference type="EMBL" id="CP119937">
    <property type="protein sequence ID" value="WFD03418.1"/>
    <property type="molecule type" value="Genomic_DNA"/>
</dbReference>
<keyword evidence="2" id="KW-1185">Reference proteome</keyword>
<proteinExistence type="predicted"/>
<organism evidence="1 2">
    <name type="scientific">Malassezia obtusa</name>
    <dbReference type="NCBI Taxonomy" id="76774"/>
    <lineage>
        <taxon>Eukaryota</taxon>
        <taxon>Fungi</taxon>
        <taxon>Dikarya</taxon>
        <taxon>Basidiomycota</taxon>
        <taxon>Ustilaginomycotina</taxon>
        <taxon>Malasseziomycetes</taxon>
        <taxon>Malasseziales</taxon>
        <taxon>Malasseziaceae</taxon>
        <taxon>Malassezia</taxon>
    </lineage>
</organism>
<sequence length="161" mass="17384">MPGSVLKDASRVRASVGSSKEARNALDDSNETCWTVELGSPSTSAHVTLTCTLATHTAVRALRGLQCTFAGGFAPVRIVTIAGFAPPERPKEVAWTDIDVAYPADGNMAQTFDYQRERIDEQLRAQGHTSDAECTHLALRLEGSTDGFGRVIIYKLDIETS</sequence>
<evidence type="ECO:0000313" key="2">
    <source>
        <dbReference type="Proteomes" id="UP001214603"/>
    </source>
</evidence>
<gene>
    <name evidence="1" type="ORF">MOBT1_002107</name>
</gene>
<dbReference type="AlphaFoldDB" id="A0AAF0E5D4"/>
<evidence type="ECO:0000313" key="1">
    <source>
        <dbReference type="EMBL" id="WFD03418.1"/>
    </source>
</evidence>